<dbReference type="RefSeq" id="WP_104679424.1">
    <property type="nucleotide sequence ID" value="NZ_CP026924.1"/>
</dbReference>
<reference evidence="3 4" key="1">
    <citation type="submission" date="2018-02" db="EMBL/GenBank/DDBJ databases">
        <title>Complete genome sequence of Agrobacterium tumefaciens 1D1609.</title>
        <authorList>
            <person name="Cho S.-T."/>
            <person name="Haryono M."/>
            <person name="Chang H.-H."/>
            <person name="Santos M.N."/>
            <person name="Lai E.-M."/>
            <person name="Kuo C.-H."/>
        </authorList>
    </citation>
    <scope>NUCLEOTIDE SEQUENCE [LARGE SCALE GENOMIC DNA]</scope>
    <source>
        <strain evidence="3 4">1D1609</strain>
    </source>
</reference>
<gene>
    <name evidence="3" type="ORF">At1D1609_17570</name>
</gene>
<dbReference type="AlphaFoldDB" id="A0A2L2LBU8"/>
<dbReference type="Pfam" id="PF18352">
    <property type="entry name" value="Gp138_N"/>
    <property type="match status" value="1"/>
</dbReference>
<dbReference type="Proteomes" id="UP000237717">
    <property type="component" value="Chromosome I"/>
</dbReference>
<accession>A0A2L2LBU8</accession>
<evidence type="ECO:0000259" key="2">
    <source>
        <dbReference type="Pfam" id="PF18352"/>
    </source>
</evidence>
<evidence type="ECO:0000313" key="3">
    <source>
        <dbReference type="EMBL" id="AVH41811.1"/>
    </source>
</evidence>
<feature type="compositionally biased region" description="Basic and acidic residues" evidence="1">
    <location>
        <begin position="10"/>
        <end position="26"/>
    </location>
</feature>
<organism evidence="3 4">
    <name type="scientific">Agrobacterium tumefaciens</name>
    <dbReference type="NCBI Taxonomy" id="358"/>
    <lineage>
        <taxon>Bacteria</taxon>
        <taxon>Pseudomonadati</taxon>
        <taxon>Pseudomonadota</taxon>
        <taxon>Alphaproteobacteria</taxon>
        <taxon>Hyphomicrobiales</taxon>
        <taxon>Rhizobiaceae</taxon>
        <taxon>Rhizobium/Agrobacterium group</taxon>
        <taxon>Agrobacterium</taxon>
        <taxon>Agrobacterium tumefaciens complex</taxon>
    </lineage>
</organism>
<evidence type="ECO:0000256" key="1">
    <source>
        <dbReference type="SAM" id="MobiDB-lite"/>
    </source>
</evidence>
<dbReference type="Gene3D" id="2.40.50.230">
    <property type="entry name" value="Gp5 N-terminal domain"/>
    <property type="match status" value="1"/>
</dbReference>
<evidence type="ECO:0000313" key="4">
    <source>
        <dbReference type="Proteomes" id="UP000237717"/>
    </source>
</evidence>
<name>A0A2L2LBU8_AGRTU</name>
<feature type="domain" description="Phage protein Gp138 N-terminal" evidence="2">
    <location>
        <begin position="31"/>
        <end position="121"/>
    </location>
</feature>
<feature type="region of interest" description="Disordered" evidence="1">
    <location>
        <begin position="1"/>
        <end position="34"/>
    </location>
</feature>
<dbReference type="InterPro" id="IPR041599">
    <property type="entry name" value="Gp138_N"/>
</dbReference>
<protein>
    <recommendedName>
        <fullName evidence="2">Phage protein Gp138 N-terminal domain-containing protein</fullName>
    </recommendedName>
</protein>
<sequence length="218" mass="23447">MAGYLGKTTNDPRDVTDRQAESEREAQWGPIPGEIVSYNGQTATVKPLYKPIHNGKPVDMPVLLEVPVDLPRTANAGITFPIPAGTRVMLAPMMRSMDNYDVDDDGTPSDARSFSLSDMRATIVGGDSLKSPLENVDLENTHIRFSADGSFGIKGSPDGKFRIDGAEGNLYDIIATFMELVASDQLQINYGSSAGTGHQLFNRAALMALAAKVRAMAL</sequence>
<dbReference type="InterPro" id="IPR037026">
    <property type="entry name" value="Vgr_OB-fold_dom_sf"/>
</dbReference>
<proteinExistence type="predicted"/>
<dbReference type="EMBL" id="CP026924">
    <property type="protein sequence ID" value="AVH41811.1"/>
    <property type="molecule type" value="Genomic_DNA"/>
</dbReference>